<gene>
    <name evidence="1" type="ORF">POCTA_138.1.T0910168</name>
</gene>
<reference evidence="1" key="1">
    <citation type="submission" date="2021-01" db="EMBL/GenBank/DDBJ databases">
        <authorList>
            <consortium name="Genoscope - CEA"/>
            <person name="William W."/>
        </authorList>
    </citation>
    <scope>NUCLEOTIDE SEQUENCE</scope>
</reference>
<dbReference type="EMBL" id="CAJJDP010000090">
    <property type="protein sequence ID" value="CAD8187984.1"/>
    <property type="molecule type" value="Genomic_DNA"/>
</dbReference>
<sequence>MDHNVIDNYSGSLRINQLNLLQQRLFNGAEYAWIKYQIYIIVKQLPQSFVLRKQLFPSQYLSGLQDVQFFEVIEHSKLN</sequence>
<organism evidence="1 2">
    <name type="scientific">Paramecium octaurelia</name>
    <dbReference type="NCBI Taxonomy" id="43137"/>
    <lineage>
        <taxon>Eukaryota</taxon>
        <taxon>Sar</taxon>
        <taxon>Alveolata</taxon>
        <taxon>Ciliophora</taxon>
        <taxon>Intramacronucleata</taxon>
        <taxon>Oligohymenophorea</taxon>
        <taxon>Peniculida</taxon>
        <taxon>Parameciidae</taxon>
        <taxon>Paramecium</taxon>
    </lineage>
</organism>
<dbReference type="AlphaFoldDB" id="A0A8S1WCN1"/>
<evidence type="ECO:0000313" key="2">
    <source>
        <dbReference type="Proteomes" id="UP000683925"/>
    </source>
</evidence>
<protein>
    <submittedName>
        <fullName evidence="1">Uncharacterized protein</fullName>
    </submittedName>
</protein>
<evidence type="ECO:0000313" key="1">
    <source>
        <dbReference type="EMBL" id="CAD8187984.1"/>
    </source>
</evidence>
<name>A0A8S1WCN1_PAROT</name>
<dbReference type="Proteomes" id="UP000683925">
    <property type="component" value="Unassembled WGS sequence"/>
</dbReference>
<comment type="caution">
    <text evidence="1">The sequence shown here is derived from an EMBL/GenBank/DDBJ whole genome shotgun (WGS) entry which is preliminary data.</text>
</comment>
<keyword evidence="2" id="KW-1185">Reference proteome</keyword>
<accession>A0A8S1WCN1</accession>
<proteinExistence type="predicted"/>